<dbReference type="Pfam" id="PF09523">
    <property type="entry name" value="DUF2390"/>
    <property type="match status" value="1"/>
</dbReference>
<proteinExistence type="predicted"/>
<dbReference type="EMBL" id="NWTK01000010">
    <property type="protein sequence ID" value="PKR53053.1"/>
    <property type="molecule type" value="Genomic_DNA"/>
</dbReference>
<dbReference type="NCBIfam" id="TIGR02444">
    <property type="entry name" value="TIGR02444 family protein"/>
    <property type="match status" value="1"/>
</dbReference>
<gene>
    <name evidence="1" type="ORF">COO20_15345</name>
</gene>
<protein>
    <submittedName>
        <fullName evidence="1">TIGR02444 family protein</fullName>
    </submittedName>
</protein>
<sequence length="157" mass="17680">MDAKALWKFTVAFYGRPGVAPMCLSLQDKCGLDVNLLLFLAWLGLQDKAPHSISALEEAVKAWRENVITPLRTTRRYLRDDPSVGVQALREQLKKDELVAERLEQEILVAAVEAIPANQDRTAPMRAYLSPTRFDLSQEECNEALRFLIGNLARVEA</sequence>
<dbReference type="RefSeq" id="WP_101268106.1">
    <property type="nucleotide sequence ID" value="NZ_NWTK01000010.1"/>
</dbReference>
<dbReference type="Proteomes" id="UP000233597">
    <property type="component" value="Unassembled WGS sequence"/>
</dbReference>
<evidence type="ECO:0000313" key="1">
    <source>
        <dbReference type="EMBL" id="PKR53053.1"/>
    </source>
</evidence>
<organism evidence="1 2">
    <name type="scientific">Thalassospira marina</name>
    <dbReference type="NCBI Taxonomy" id="2048283"/>
    <lineage>
        <taxon>Bacteria</taxon>
        <taxon>Pseudomonadati</taxon>
        <taxon>Pseudomonadota</taxon>
        <taxon>Alphaproteobacteria</taxon>
        <taxon>Rhodospirillales</taxon>
        <taxon>Thalassospiraceae</taxon>
        <taxon>Thalassospira</taxon>
    </lineage>
</organism>
<dbReference type="AlphaFoldDB" id="A0A2N3KRF3"/>
<accession>A0A2N3KRF3</accession>
<evidence type="ECO:0000313" key="2">
    <source>
        <dbReference type="Proteomes" id="UP000233597"/>
    </source>
</evidence>
<dbReference type="InterPro" id="IPR012659">
    <property type="entry name" value="CHP02444"/>
</dbReference>
<comment type="caution">
    <text evidence="1">The sequence shown here is derived from an EMBL/GenBank/DDBJ whole genome shotgun (WGS) entry which is preliminary data.</text>
</comment>
<reference evidence="1 2" key="1">
    <citation type="submission" date="2017-09" db="EMBL/GenBank/DDBJ databases">
        <title>Biodiversity and function of Thalassospira species in the particle-attached aromatic-hydrocarbon-degrading consortia from the surface seawater of the South China Sea.</title>
        <authorList>
            <person name="Dong C."/>
            <person name="Liu R."/>
            <person name="Shao Z."/>
        </authorList>
    </citation>
    <scope>NUCLEOTIDE SEQUENCE [LARGE SCALE GENOMIC DNA]</scope>
    <source>
        <strain evidence="1 2">CSC1P2</strain>
    </source>
</reference>
<name>A0A2N3KRF3_9PROT</name>
<dbReference type="OrthoDB" id="7875767at2"/>